<dbReference type="InterPro" id="IPR029058">
    <property type="entry name" value="AB_hydrolase_fold"/>
</dbReference>
<dbReference type="AlphaFoldDB" id="A0A1H5B4C6"/>
<dbReference type="OrthoDB" id="9767239at2"/>
<evidence type="ECO:0000313" key="11">
    <source>
        <dbReference type="Proteomes" id="UP000182241"/>
    </source>
</evidence>
<reference evidence="11" key="1">
    <citation type="submission" date="2016-10" db="EMBL/GenBank/DDBJ databases">
        <authorList>
            <person name="Varghese N."/>
            <person name="Submissions S."/>
        </authorList>
    </citation>
    <scope>NUCLEOTIDE SEQUENCE [LARGE SCALE GENOMIC DNA]</scope>
    <source>
        <strain evidence="11">DSM 44234</strain>
    </source>
</reference>
<keyword evidence="6" id="KW-0119">Carbohydrate metabolism</keyword>
<evidence type="ECO:0000256" key="8">
    <source>
        <dbReference type="SAM" id="MobiDB-lite"/>
    </source>
</evidence>
<feature type="signal peptide" evidence="9">
    <location>
        <begin position="1"/>
        <end position="27"/>
    </location>
</feature>
<keyword evidence="5" id="KW-0378">Hydrolase</keyword>
<sequence>MQNRRTTRWAALLAAAAVATVSAPAGAQPASAPRPAHQPRCDGAGDVRPGTTAVRTVASGDRLRSYRIHVPQGSDGRTPLPVVVAYHGRGSTGAELQEYSGLSALPAIAVFPEGVVGTGGGERQAWQGAPYAAPGVDDVAFTRDLLDDIERRACVDRDRIYATGKSNGAGLVNLLACRLPDRLAAIAPVAAAVYPGANAGCDGATPKPVLIMHGDADATIPYGGDADRGLPAIDRWAGQWAARAACAAEPRTENLAEDVLLTRYRGCGNTPVEMITVRGGGHTWPGALAYSGGGYVTQSVRATTLAWSFFENKRLAPSNGGIR</sequence>
<evidence type="ECO:0000256" key="4">
    <source>
        <dbReference type="ARBA" id="ARBA00022729"/>
    </source>
</evidence>
<evidence type="ECO:0000256" key="5">
    <source>
        <dbReference type="ARBA" id="ARBA00022801"/>
    </source>
</evidence>
<feature type="region of interest" description="Disordered" evidence="8">
    <location>
        <begin position="26"/>
        <end position="51"/>
    </location>
</feature>
<dbReference type="Gene3D" id="3.40.50.1820">
    <property type="entry name" value="alpha/beta hydrolase"/>
    <property type="match status" value="1"/>
</dbReference>
<evidence type="ECO:0000256" key="9">
    <source>
        <dbReference type="SAM" id="SignalP"/>
    </source>
</evidence>
<dbReference type="GO" id="GO:0030600">
    <property type="term" value="F:feruloyl esterase activity"/>
    <property type="evidence" value="ECO:0007669"/>
    <property type="project" value="InterPro"/>
</dbReference>
<dbReference type="PANTHER" id="PTHR38050:SF2">
    <property type="entry name" value="FERULOYL ESTERASE C-RELATED"/>
    <property type="match status" value="1"/>
</dbReference>
<evidence type="ECO:0000256" key="6">
    <source>
        <dbReference type="ARBA" id="ARBA00023277"/>
    </source>
</evidence>
<dbReference type="RefSeq" id="WP_068741315.1">
    <property type="nucleotide sequence ID" value="NZ_CBDRGN010000002.1"/>
</dbReference>
<keyword evidence="4 9" id="KW-0732">Signal</keyword>
<evidence type="ECO:0000313" key="10">
    <source>
        <dbReference type="EMBL" id="SED49227.1"/>
    </source>
</evidence>
<keyword evidence="11" id="KW-1185">Reference proteome</keyword>
<evidence type="ECO:0000256" key="7">
    <source>
        <dbReference type="ARBA" id="ARBA00023326"/>
    </source>
</evidence>
<name>A0A1H5B4C6_TSUTY</name>
<dbReference type="SUPFAM" id="SSF53474">
    <property type="entry name" value="alpha/beta-Hydrolases"/>
    <property type="match status" value="1"/>
</dbReference>
<dbReference type="STRING" id="57704.SAMN04489793_5078"/>
<keyword evidence="7" id="KW-0624">Polysaccharide degradation</keyword>
<dbReference type="PANTHER" id="PTHR38050">
    <property type="match status" value="1"/>
</dbReference>
<evidence type="ECO:0000256" key="1">
    <source>
        <dbReference type="ARBA" id="ARBA00004613"/>
    </source>
</evidence>
<feature type="compositionally biased region" description="Low complexity" evidence="8">
    <location>
        <begin position="26"/>
        <end position="35"/>
    </location>
</feature>
<dbReference type="Proteomes" id="UP000182241">
    <property type="component" value="Unassembled WGS sequence"/>
</dbReference>
<evidence type="ECO:0000256" key="2">
    <source>
        <dbReference type="ARBA" id="ARBA00022525"/>
    </source>
</evidence>
<keyword evidence="3" id="KW-0858">Xylan degradation</keyword>
<gene>
    <name evidence="10" type="ORF">SAMN04489793_5078</name>
</gene>
<proteinExistence type="predicted"/>
<feature type="chain" id="PRO_5039610370" evidence="9">
    <location>
        <begin position="28"/>
        <end position="323"/>
    </location>
</feature>
<protein>
    <submittedName>
        <fullName evidence="10">Polyhydroxybutyrate depolymerase</fullName>
    </submittedName>
</protein>
<evidence type="ECO:0000256" key="3">
    <source>
        <dbReference type="ARBA" id="ARBA00022651"/>
    </source>
</evidence>
<organism evidence="10 11">
    <name type="scientific">Tsukamurella tyrosinosolvens</name>
    <dbReference type="NCBI Taxonomy" id="57704"/>
    <lineage>
        <taxon>Bacteria</taxon>
        <taxon>Bacillati</taxon>
        <taxon>Actinomycetota</taxon>
        <taxon>Actinomycetes</taxon>
        <taxon>Mycobacteriales</taxon>
        <taxon>Tsukamurellaceae</taxon>
        <taxon>Tsukamurella</taxon>
    </lineage>
</organism>
<dbReference type="GO" id="GO:0045493">
    <property type="term" value="P:xylan catabolic process"/>
    <property type="evidence" value="ECO:0007669"/>
    <property type="project" value="UniProtKB-KW"/>
</dbReference>
<dbReference type="GO" id="GO:0005576">
    <property type="term" value="C:extracellular region"/>
    <property type="evidence" value="ECO:0007669"/>
    <property type="project" value="UniProtKB-SubCell"/>
</dbReference>
<dbReference type="EMBL" id="FNSA01000003">
    <property type="protein sequence ID" value="SED49227.1"/>
    <property type="molecule type" value="Genomic_DNA"/>
</dbReference>
<keyword evidence="2" id="KW-0964">Secreted</keyword>
<comment type="subcellular location">
    <subcellularLocation>
        <location evidence="1">Secreted</location>
    </subcellularLocation>
</comment>
<accession>A0A1H5B4C6</accession>
<dbReference type="InterPro" id="IPR043595">
    <property type="entry name" value="FaeB/C/D"/>
</dbReference>